<name>A0A022R6G9_ERYGU</name>
<dbReference type="Pfam" id="PF05056">
    <property type="entry name" value="DUF674"/>
    <property type="match status" value="1"/>
</dbReference>
<proteinExistence type="predicted"/>
<dbReference type="PANTHER" id="PTHR33103">
    <property type="entry name" value="OS01G0153900 PROTEIN"/>
    <property type="match status" value="1"/>
</dbReference>
<protein>
    <recommendedName>
        <fullName evidence="3">DUF674 domain-containing protein</fullName>
    </recommendedName>
</protein>
<dbReference type="PANTHER" id="PTHR33103:SF27">
    <property type="entry name" value="OS04G0594700 PROTEIN"/>
    <property type="match status" value="1"/>
</dbReference>
<dbReference type="PhylomeDB" id="A0A022R6G9"/>
<accession>A0A022R6G9</accession>
<keyword evidence="2" id="KW-1185">Reference proteome</keyword>
<reference evidence="1 2" key="1">
    <citation type="journal article" date="2013" name="Proc. Natl. Acad. Sci. U.S.A.">
        <title>Fine-scale variation in meiotic recombination in Mimulus inferred from population shotgun sequencing.</title>
        <authorList>
            <person name="Hellsten U."/>
            <person name="Wright K.M."/>
            <person name="Jenkins J."/>
            <person name="Shu S."/>
            <person name="Yuan Y."/>
            <person name="Wessler S.R."/>
            <person name="Schmutz J."/>
            <person name="Willis J.H."/>
            <person name="Rokhsar D.S."/>
        </authorList>
    </citation>
    <scope>NUCLEOTIDE SEQUENCE [LARGE SCALE GENOMIC DNA]</scope>
    <source>
        <strain evidence="2">cv. DUN x IM62</strain>
    </source>
</reference>
<organism evidence="1 2">
    <name type="scientific">Erythranthe guttata</name>
    <name type="common">Yellow monkey flower</name>
    <name type="synonym">Mimulus guttatus</name>
    <dbReference type="NCBI Taxonomy" id="4155"/>
    <lineage>
        <taxon>Eukaryota</taxon>
        <taxon>Viridiplantae</taxon>
        <taxon>Streptophyta</taxon>
        <taxon>Embryophyta</taxon>
        <taxon>Tracheophyta</taxon>
        <taxon>Spermatophyta</taxon>
        <taxon>Magnoliopsida</taxon>
        <taxon>eudicotyledons</taxon>
        <taxon>Gunneridae</taxon>
        <taxon>Pentapetalae</taxon>
        <taxon>asterids</taxon>
        <taxon>lamiids</taxon>
        <taxon>Lamiales</taxon>
        <taxon>Phrymaceae</taxon>
        <taxon>Erythranthe</taxon>
    </lineage>
</organism>
<dbReference type="eggNOG" id="ENOG502RI50">
    <property type="taxonomic scope" value="Eukaryota"/>
</dbReference>
<evidence type="ECO:0008006" key="3">
    <source>
        <dbReference type="Google" id="ProtNLM"/>
    </source>
</evidence>
<evidence type="ECO:0000313" key="1">
    <source>
        <dbReference type="EMBL" id="EYU35288.1"/>
    </source>
</evidence>
<gene>
    <name evidence="1" type="ORF">MIMGU_mgv1a020267mg</name>
</gene>
<sequence>MFLDNGVEFSLKVLINKEKNKVLFAEVDSDFAEVLLSFLTLPLGTIARVLKKHYGDNKDATTPVNIGSLTTLYDGLSNLDSINLRSQFHKHMLLNPVSSFEGECRKLKLDISDPLTFKYFSCPDWNCTHRWSKVAMRRDATVTCLCGKTKNKSVCLDESETAVHGSAGVFMIKTTSFLISDDLRMVPNVAVGFVQTLRNLGITDTKGAELRNVTFGFNEVMDLLKASLMSRTPLTDLILNKTKVYDDFASLKYEAGISFQKKEKLEATKKMNLRLVVKKSSNKLLFAQGDDDFVDFLFSFLTIPLGGVECLMGGNTCLNSIDNLYKSIADFIDDKYWVSPRLKNRVMKPNLPKGYVSGGTILPLSEQATLYYHRDMNQRKEWLSYSIGKDSGWFREMVFSRGQENFVKGTKMYMVTDDLTVHVGLQEALSILKASLTSTSALTDGLKINSMALILIHVSVSQ</sequence>
<dbReference type="EMBL" id="KI630628">
    <property type="protein sequence ID" value="EYU35288.1"/>
    <property type="molecule type" value="Genomic_DNA"/>
</dbReference>
<dbReference type="InterPro" id="IPR007750">
    <property type="entry name" value="DUF674"/>
</dbReference>
<evidence type="ECO:0000313" key="2">
    <source>
        <dbReference type="Proteomes" id="UP000030748"/>
    </source>
</evidence>
<dbReference type="Proteomes" id="UP000030748">
    <property type="component" value="Unassembled WGS sequence"/>
</dbReference>
<dbReference type="AlphaFoldDB" id="A0A022R6G9"/>